<evidence type="ECO:0000313" key="3">
    <source>
        <dbReference type="EMBL" id="MCQ4628471.1"/>
    </source>
</evidence>
<keyword evidence="1" id="KW-0732">Signal</keyword>
<evidence type="ECO:0000256" key="1">
    <source>
        <dbReference type="ARBA" id="ARBA00022729"/>
    </source>
</evidence>
<keyword evidence="4" id="KW-1185">Reference proteome</keyword>
<dbReference type="PANTHER" id="PTHR15261">
    <property type="entry name" value="THROMBOSPONDIN-TYPE LAMININ G DOMAIN AND EAR REPEAT-CONTAINING"/>
    <property type="match status" value="1"/>
</dbReference>
<proteinExistence type="predicted"/>
<reference evidence="3" key="1">
    <citation type="submission" date="2021-07" db="EMBL/GenBank/DDBJ databases">
        <title>Shinella sp. nov., a novel member of the genus Shinella from water.</title>
        <authorList>
            <person name="Deng Y."/>
        </authorList>
    </citation>
    <scope>NUCLEOTIDE SEQUENCE</scope>
    <source>
        <strain evidence="3">CPCC 100929</strain>
    </source>
</reference>
<evidence type="ECO:0008006" key="5">
    <source>
        <dbReference type="Google" id="ProtNLM"/>
    </source>
</evidence>
<dbReference type="RefSeq" id="WP_256114506.1">
    <property type="nucleotide sequence ID" value="NZ_WHSB02000001.1"/>
</dbReference>
<sequence length="380" mass="41958">MDKAMRSEREERNGSVLSEGGLLRRVASLPTSGARACEIFRMDGRLFLAIPQLAYDVADLPAHMNSGDSNTDLLIFEWVNGGFVPATSLPVPGGEDAEFFTIGDRRFLATASARTGAGPYQPNVDSAVYEYIKGEWAPFQRFAGFLAKQWKALRFGDRLFLALALGVTVEGVEATNPRQSAIFEWDGAAFVPFLTLDGPWGYNWTKIVVGDRQFLAYADHTGKSVMLEWAGETFAVFQRFEGKTGRAFHVLLVPGPVQVAFAAIADDTVVYRWDGERFAPMQVLSGPGGREFASITRGGRHYLVQVNFIEGSPKAPKTDLLSVIYVWSGETWERVDQFETFGGTDAAFFEADGRQHLVVTNSLTPDVRFSENTAIYEFLG</sequence>
<name>A0ABT1QZZ3_9HYPH</name>
<dbReference type="Proteomes" id="UP000996601">
    <property type="component" value="Unassembled WGS sequence"/>
</dbReference>
<dbReference type="EMBL" id="WHSB02000001">
    <property type="protein sequence ID" value="MCQ4628471.1"/>
    <property type="molecule type" value="Genomic_DNA"/>
</dbReference>
<dbReference type="InterPro" id="IPR005492">
    <property type="entry name" value="EPTP"/>
</dbReference>
<dbReference type="PANTHER" id="PTHR15261:SF4">
    <property type="entry name" value="THROMBOSPONDIN-TYPE LAMININ G DOMAIN AND EAR REPEAT-CONTAINING PROTEIN"/>
    <property type="match status" value="1"/>
</dbReference>
<dbReference type="PROSITE" id="PS50912">
    <property type="entry name" value="EAR"/>
    <property type="match status" value="1"/>
</dbReference>
<evidence type="ECO:0000313" key="4">
    <source>
        <dbReference type="Proteomes" id="UP000996601"/>
    </source>
</evidence>
<organism evidence="3 4">
    <name type="scientific">Shinella lacus</name>
    <dbReference type="NCBI Taxonomy" id="2654216"/>
    <lineage>
        <taxon>Bacteria</taxon>
        <taxon>Pseudomonadati</taxon>
        <taxon>Pseudomonadota</taxon>
        <taxon>Alphaproteobacteria</taxon>
        <taxon>Hyphomicrobiales</taxon>
        <taxon>Rhizobiaceae</taxon>
        <taxon>Shinella</taxon>
    </lineage>
</organism>
<dbReference type="SUPFAM" id="SSF50969">
    <property type="entry name" value="YVTN repeat-like/Quinoprotein amine dehydrogenase"/>
    <property type="match status" value="1"/>
</dbReference>
<dbReference type="InterPro" id="IPR009039">
    <property type="entry name" value="EAR"/>
</dbReference>
<gene>
    <name evidence="3" type="ORF">GB927_000405</name>
</gene>
<dbReference type="Pfam" id="PF03736">
    <property type="entry name" value="EPTP"/>
    <property type="match status" value="2"/>
</dbReference>
<keyword evidence="2" id="KW-0677">Repeat</keyword>
<accession>A0ABT1QZZ3</accession>
<evidence type="ECO:0000256" key="2">
    <source>
        <dbReference type="ARBA" id="ARBA00022737"/>
    </source>
</evidence>
<protein>
    <recommendedName>
        <fullName evidence="5">EPTP domain-containing protein</fullName>
    </recommendedName>
</protein>
<comment type="caution">
    <text evidence="3">The sequence shown here is derived from an EMBL/GenBank/DDBJ whole genome shotgun (WGS) entry which is preliminary data.</text>
</comment>
<dbReference type="InterPro" id="IPR011044">
    <property type="entry name" value="Quino_amine_DH_bsu"/>
</dbReference>